<evidence type="ECO:0000313" key="1">
    <source>
        <dbReference type="EMBL" id="EST10258.1"/>
    </source>
</evidence>
<evidence type="ECO:0000313" key="2">
    <source>
        <dbReference type="Proteomes" id="UP000018296"/>
    </source>
</evidence>
<dbReference type="AlphaFoldDB" id="V6ITR8"/>
<organism evidence="1 2">
    <name type="scientific">Sporolactobacillus laevolacticus DSM 442</name>
    <dbReference type="NCBI Taxonomy" id="1395513"/>
    <lineage>
        <taxon>Bacteria</taxon>
        <taxon>Bacillati</taxon>
        <taxon>Bacillota</taxon>
        <taxon>Bacilli</taxon>
        <taxon>Bacillales</taxon>
        <taxon>Sporolactobacillaceae</taxon>
        <taxon>Sporolactobacillus</taxon>
    </lineage>
</organism>
<dbReference type="EMBL" id="AWTC01000029">
    <property type="protein sequence ID" value="EST10258.1"/>
    <property type="molecule type" value="Genomic_DNA"/>
</dbReference>
<name>V6ITR8_9BACL</name>
<protein>
    <submittedName>
        <fullName evidence="1">Uncharacterized protein</fullName>
    </submittedName>
</protein>
<reference evidence="1 2" key="1">
    <citation type="journal article" date="2013" name="Genome Announc.">
        <title>Genome Sequence of Sporolactobacillus laevolacticus DSM442, an Efficient Polymer-Grade D-Lactate Producer from Agricultural Waste Cottonseed as a Nitrogen Source.</title>
        <authorList>
            <person name="Wang H."/>
            <person name="Wang L."/>
            <person name="Ju J."/>
            <person name="Yu B."/>
            <person name="Ma Y."/>
        </authorList>
    </citation>
    <scope>NUCLEOTIDE SEQUENCE [LARGE SCALE GENOMIC DNA]</scope>
    <source>
        <strain evidence="1 2">DSM 442</strain>
    </source>
</reference>
<keyword evidence="2" id="KW-1185">Reference proteome</keyword>
<proteinExistence type="predicted"/>
<dbReference type="Proteomes" id="UP000018296">
    <property type="component" value="Unassembled WGS sequence"/>
</dbReference>
<accession>V6ITR8</accession>
<gene>
    <name evidence="1" type="ORF">P343_18105</name>
</gene>
<comment type="caution">
    <text evidence="1">The sequence shown here is derived from an EMBL/GenBank/DDBJ whole genome shotgun (WGS) entry which is preliminary data.</text>
</comment>
<sequence>MAANVKKSKVLRPRIPKLLENELIIDGEVRTEECYCLGKISHYTIHDQDAEKVVFEQVVFSTLCQVLE</sequence>
<dbReference type="PATRIC" id="fig|1395513.3.peg.3662"/>